<protein>
    <submittedName>
        <fullName evidence="2">Uncharacterized protein</fullName>
    </submittedName>
</protein>
<feature type="transmembrane region" description="Helical" evidence="1">
    <location>
        <begin position="44"/>
        <end position="65"/>
    </location>
</feature>
<gene>
    <name evidence="2" type="ORF">KIPB_015603</name>
</gene>
<evidence type="ECO:0000313" key="2">
    <source>
        <dbReference type="EMBL" id="GIQ92056.1"/>
    </source>
</evidence>
<organism evidence="2 3">
    <name type="scientific">Kipferlia bialata</name>
    <dbReference type="NCBI Taxonomy" id="797122"/>
    <lineage>
        <taxon>Eukaryota</taxon>
        <taxon>Metamonada</taxon>
        <taxon>Carpediemonas-like organisms</taxon>
        <taxon>Kipferlia</taxon>
    </lineage>
</organism>
<name>A0A9K3DAS0_9EUKA</name>
<evidence type="ECO:0000313" key="3">
    <source>
        <dbReference type="Proteomes" id="UP000265618"/>
    </source>
</evidence>
<keyword evidence="1" id="KW-1133">Transmembrane helix</keyword>
<keyword evidence="3" id="KW-1185">Reference proteome</keyword>
<dbReference type="AlphaFoldDB" id="A0A9K3DAS0"/>
<reference evidence="2 3" key="1">
    <citation type="journal article" date="2018" name="PLoS ONE">
        <title>The draft genome of Kipferlia bialata reveals reductive genome evolution in fornicate parasites.</title>
        <authorList>
            <person name="Tanifuji G."/>
            <person name="Takabayashi S."/>
            <person name="Kume K."/>
            <person name="Takagi M."/>
            <person name="Nakayama T."/>
            <person name="Kamikawa R."/>
            <person name="Inagaki Y."/>
            <person name="Hashimoto T."/>
        </authorList>
    </citation>
    <scope>NUCLEOTIDE SEQUENCE [LARGE SCALE GENOMIC DNA]</scope>
    <source>
        <strain evidence="2">NY0173</strain>
    </source>
</reference>
<accession>A0A9K3DAS0</accession>
<evidence type="ECO:0000256" key="1">
    <source>
        <dbReference type="SAM" id="Phobius"/>
    </source>
</evidence>
<proteinExistence type="predicted"/>
<dbReference type="EMBL" id="BDIP01008873">
    <property type="protein sequence ID" value="GIQ92056.1"/>
    <property type="molecule type" value="Genomic_DNA"/>
</dbReference>
<sequence>MLYRKILRLSEPIRQQVSVGNVSNLVFKDTLSICGIHFHLAYCVMYPILMVAGSVILIRNIVILIRNIGMI</sequence>
<keyword evidence="1" id="KW-0812">Transmembrane</keyword>
<dbReference type="Proteomes" id="UP000265618">
    <property type="component" value="Unassembled WGS sequence"/>
</dbReference>
<keyword evidence="1" id="KW-0472">Membrane</keyword>
<comment type="caution">
    <text evidence="2">The sequence shown here is derived from an EMBL/GenBank/DDBJ whole genome shotgun (WGS) entry which is preliminary data.</text>
</comment>